<evidence type="ECO:0000313" key="20">
    <source>
        <dbReference type="EnsemblPlants" id="QL93p0073_0910:mrna"/>
    </source>
</evidence>
<evidence type="ECO:0000259" key="18">
    <source>
        <dbReference type="PROSITE" id="PS50011"/>
    </source>
</evidence>
<keyword evidence="7" id="KW-0677">Repeat</keyword>
<dbReference type="InterPro" id="IPR001245">
    <property type="entry name" value="Ser-Thr/Tyr_kinase_cat_dom"/>
</dbReference>
<comment type="subcellular location">
    <subcellularLocation>
        <location evidence="1">Membrane</location>
        <topology evidence="1">Single-pass membrane protein</topology>
    </subcellularLocation>
</comment>
<evidence type="ECO:0000256" key="6">
    <source>
        <dbReference type="ARBA" id="ARBA00022729"/>
    </source>
</evidence>
<dbReference type="InterPro" id="IPR038408">
    <property type="entry name" value="GNK2_sf"/>
</dbReference>
<feature type="domain" description="Protein kinase" evidence="18">
    <location>
        <begin position="359"/>
        <end position="644"/>
    </location>
</feature>
<evidence type="ECO:0000256" key="7">
    <source>
        <dbReference type="ARBA" id="ARBA00022737"/>
    </source>
</evidence>
<dbReference type="EnsemblPlants" id="QL93p0073_0910:mrna">
    <property type="protein sequence ID" value="QL93p0073_0910:mrna"/>
    <property type="gene ID" value="QL93p0073_0910"/>
</dbReference>
<reference evidence="20" key="1">
    <citation type="submission" date="2021-01" db="UniProtKB">
        <authorList>
            <consortium name="EnsemblPlants"/>
        </authorList>
    </citation>
    <scope>IDENTIFICATION</scope>
</reference>
<dbReference type="GO" id="GO:0005886">
    <property type="term" value="C:plasma membrane"/>
    <property type="evidence" value="ECO:0007669"/>
    <property type="project" value="TreeGrafter"/>
</dbReference>
<feature type="transmembrane region" description="Helical" evidence="16">
    <location>
        <begin position="287"/>
        <end position="307"/>
    </location>
</feature>
<evidence type="ECO:0000256" key="12">
    <source>
        <dbReference type="ARBA" id="ARBA00023136"/>
    </source>
</evidence>
<keyword evidence="13" id="KW-0675">Receptor</keyword>
<dbReference type="AlphaFoldDB" id="A0A7N2N771"/>
<keyword evidence="4" id="KW-0808">Transferase</keyword>
<dbReference type="PROSITE" id="PS50011">
    <property type="entry name" value="PROTEIN_KINASE_DOM"/>
    <property type="match status" value="1"/>
</dbReference>
<dbReference type="FunFam" id="1.10.510.10:FF:000343">
    <property type="entry name" value="Cysteine-rich receptor-like protein kinase 28"/>
    <property type="match status" value="1"/>
</dbReference>
<keyword evidence="3" id="KW-0597">Phosphoprotein</keyword>
<dbReference type="GO" id="GO:0009737">
    <property type="term" value="P:response to abscisic acid"/>
    <property type="evidence" value="ECO:0007669"/>
    <property type="project" value="UniProtKB-ARBA"/>
</dbReference>
<dbReference type="Proteomes" id="UP000594261">
    <property type="component" value="Unassembled WGS sequence"/>
</dbReference>
<evidence type="ECO:0000256" key="5">
    <source>
        <dbReference type="ARBA" id="ARBA00022692"/>
    </source>
</evidence>
<keyword evidence="9" id="KW-0418">Kinase</keyword>
<keyword evidence="11 16" id="KW-1133">Transmembrane helix</keyword>
<dbReference type="InterPro" id="IPR017441">
    <property type="entry name" value="Protein_kinase_ATP_BS"/>
</dbReference>
<dbReference type="Pfam" id="PF01657">
    <property type="entry name" value="Stress-antifung"/>
    <property type="match status" value="2"/>
</dbReference>
<dbReference type="InterPro" id="IPR000719">
    <property type="entry name" value="Prot_kinase_dom"/>
</dbReference>
<dbReference type="Gene3D" id="3.30.200.20">
    <property type="entry name" value="Phosphorylase Kinase, domain 1"/>
    <property type="match status" value="1"/>
</dbReference>
<dbReference type="PROSITE" id="PS00107">
    <property type="entry name" value="PROTEIN_KINASE_ATP"/>
    <property type="match status" value="1"/>
</dbReference>
<dbReference type="InterPro" id="IPR011009">
    <property type="entry name" value="Kinase-like_dom_sf"/>
</dbReference>
<feature type="domain" description="Gnk2-homologous" evidence="19">
    <location>
        <begin position="138"/>
        <end position="246"/>
    </location>
</feature>
<evidence type="ECO:0000256" key="11">
    <source>
        <dbReference type="ARBA" id="ARBA00022989"/>
    </source>
</evidence>
<proteinExistence type="predicted"/>
<keyword evidence="10 15" id="KW-0067">ATP-binding</keyword>
<dbReference type="PANTHER" id="PTHR27002:SF181">
    <property type="entry name" value="RECEPTOR-LIKE SERINE_THREONINE-PROTEIN KINASE"/>
    <property type="match status" value="1"/>
</dbReference>
<feature type="binding site" evidence="15">
    <location>
        <position position="387"/>
    </location>
    <ligand>
        <name>ATP</name>
        <dbReference type="ChEBI" id="CHEBI:30616"/>
    </ligand>
</feature>
<evidence type="ECO:0000313" key="21">
    <source>
        <dbReference type="Proteomes" id="UP000594261"/>
    </source>
</evidence>
<dbReference type="FunFam" id="3.30.200.20:FF:000142">
    <property type="entry name" value="Cysteine-rich receptor-like protein kinase 10"/>
    <property type="match status" value="1"/>
</dbReference>
<feature type="chain" id="PRO_5029743669" description="Cysteine-rich receptor-like protein kinase 29" evidence="17">
    <location>
        <begin position="24"/>
        <end position="796"/>
    </location>
</feature>
<dbReference type="SUPFAM" id="SSF56112">
    <property type="entry name" value="Protein kinase-like (PK-like)"/>
    <property type="match status" value="1"/>
</dbReference>
<keyword evidence="8 15" id="KW-0547">Nucleotide-binding</keyword>
<keyword evidence="2" id="KW-0723">Serine/threonine-protein kinase</keyword>
<feature type="transmembrane region" description="Helical" evidence="16">
    <location>
        <begin position="744"/>
        <end position="762"/>
    </location>
</feature>
<dbReference type="PROSITE" id="PS00108">
    <property type="entry name" value="PROTEIN_KINASE_ST"/>
    <property type="match status" value="1"/>
</dbReference>
<name>A0A7N2N771_QUELO</name>
<keyword evidence="12 16" id="KW-0472">Membrane</keyword>
<evidence type="ECO:0000256" key="2">
    <source>
        <dbReference type="ARBA" id="ARBA00022527"/>
    </source>
</evidence>
<dbReference type="PANTHER" id="PTHR27002">
    <property type="entry name" value="RECEPTOR-LIKE SERINE/THREONINE-PROTEIN KINASE SD1-8"/>
    <property type="match status" value="1"/>
</dbReference>
<keyword evidence="5 16" id="KW-0812">Transmembrane</keyword>
<dbReference type="CDD" id="cd14066">
    <property type="entry name" value="STKc_IRAK"/>
    <property type="match status" value="1"/>
</dbReference>
<evidence type="ECO:0000256" key="9">
    <source>
        <dbReference type="ARBA" id="ARBA00022777"/>
    </source>
</evidence>
<keyword evidence="14" id="KW-0325">Glycoprotein</keyword>
<evidence type="ECO:0000256" key="1">
    <source>
        <dbReference type="ARBA" id="ARBA00004167"/>
    </source>
</evidence>
<dbReference type="OMA" id="DLSEMAC"/>
<evidence type="ECO:0000256" key="14">
    <source>
        <dbReference type="ARBA" id="ARBA00023180"/>
    </source>
</evidence>
<dbReference type="PROSITE" id="PS51473">
    <property type="entry name" value="GNK2"/>
    <property type="match status" value="2"/>
</dbReference>
<evidence type="ECO:0000256" key="3">
    <source>
        <dbReference type="ARBA" id="ARBA00022553"/>
    </source>
</evidence>
<dbReference type="InterPro" id="IPR002902">
    <property type="entry name" value="GNK2"/>
</dbReference>
<evidence type="ECO:0000256" key="8">
    <source>
        <dbReference type="ARBA" id="ARBA00022741"/>
    </source>
</evidence>
<dbReference type="Gene3D" id="1.10.510.10">
    <property type="entry name" value="Transferase(Phosphotransferase) domain 1"/>
    <property type="match status" value="1"/>
</dbReference>
<evidence type="ECO:0000259" key="19">
    <source>
        <dbReference type="PROSITE" id="PS51473"/>
    </source>
</evidence>
<evidence type="ECO:0008006" key="22">
    <source>
        <dbReference type="Google" id="ProtNLM"/>
    </source>
</evidence>
<dbReference type="CDD" id="cd23509">
    <property type="entry name" value="Gnk2-like"/>
    <property type="match status" value="2"/>
</dbReference>
<dbReference type="InterPro" id="IPR008271">
    <property type="entry name" value="Ser/Thr_kinase_AS"/>
</dbReference>
<keyword evidence="6 17" id="KW-0732">Signal</keyword>
<dbReference type="Gene3D" id="3.30.430.20">
    <property type="entry name" value="Gnk2 domain, C-X8-C-X2-C motif"/>
    <property type="match status" value="2"/>
</dbReference>
<dbReference type="SMART" id="SM00220">
    <property type="entry name" value="S_TKc"/>
    <property type="match status" value="1"/>
</dbReference>
<accession>A0A7N2N771</accession>
<organism evidence="20 21">
    <name type="scientific">Quercus lobata</name>
    <name type="common">Valley oak</name>
    <dbReference type="NCBI Taxonomy" id="97700"/>
    <lineage>
        <taxon>Eukaryota</taxon>
        <taxon>Viridiplantae</taxon>
        <taxon>Streptophyta</taxon>
        <taxon>Embryophyta</taxon>
        <taxon>Tracheophyta</taxon>
        <taxon>Spermatophyta</taxon>
        <taxon>Magnoliopsida</taxon>
        <taxon>eudicotyledons</taxon>
        <taxon>Gunneridae</taxon>
        <taxon>Pentapetalae</taxon>
        <taxon>rosids</taxon>
        <taxon>fabids</taxon>
        <taxon>Fagales</taxon>
        <taxon>Fagaceae</taxon>
        <taxon>Quercus</taxon>
    </lineage>
</organism>
<keyword evidence="21" id="KW-1185">Reference proteome</keyword>
<protein>
    <recommendedName>
        <fullName evidence="22">Cysteine-rich receptor-like protein kinase 29</fullName>
    </recommendedName>
</protein>
<evidence type="ECO:0000256" key="17">
    <source>
        <dbReference type="SAM" id="SignalP"/>
    </source>
</evidence>
<feature type="domain" description="Gnk2-homologous" evidence="19">
    <location>
        <begin position="30"/>
        <end position="133"/>
    </location>
</feature>
<evidence type="ECO:0000256" key="10">
    <source>
        <dbReference type="ARBA" id="ARBA00022840"/>
    </source>
</evidence>
<evidence type="ECO:0000256" key="4">
    <source>
        <dbReference type="ARBA" id="ARBA00022679"/>
    </source>
</evidence>
<evidence type="ECO:0000256" key="13">
    <source>
        <dbReference type="ARBA" id="ARBA00023170"/>
    </source>
</evidence>
<dbReference type="GO" id="GO:0005524">
    <property type="term" value="F:ATP binding"/>
    <property type="evidence" value="ECO:0007669"/>
    <property type="project" value="UniProtKB-UniRule"/>
</dbReference>
<dbReference type="FunFam" id="3.30.430.20:FF:000003">
    <property type="entry name" value="Cysteine-rich RLK (RECEPTOR-like protein kinase) 10"/>
    <property type="match status" value="1"/>
</dbReference>
<dbReference type="InParanoid" id="A0A7N2N771"/>
<evidence type="ECO:0000256" key="15">
    <source>
        <dbReference type="PROSITE-ProRule" id="PRU10141"/>
    </source>
</evidence>
<dbReference type="Pfam" id="PF07714">
    <property type="entry name" value="PK_Tyr_Ser-Thr"/>
    <property type="match status" value="1"/>
</dbReference>
<sequence>MSTSRSLLLFFYAILLAPLVSHSLVLQRDPYVLHDCSTSGNVSSNSTFRANLNTLISTFSSNTQIDYGFYNFSAGEGTDKVYATGLCRADLTPTDCRICLNNSGHELLQLCPNEKEGIMWYMNCTVRYSNNSIFGVMETTPIKALVSGSVPNVTEFDEVLDTLFYKLRLGASAGGIFRKVAVGNATYQHNTDTIYGLMQCSPDLSEMACSNCLVTALDYFQSYCRGRDGARVLAPTCNLRIQPDQFYDSILVESPPLLSPPPVPAKSLSPSPVPAKGNKSNSSKNTIIIIVSVVVFVVLIICICLCLRVKKQRKKVETGPDATFCFYKRNEEYQQRMKLANTESLQFYFPTIRVATNNFADANKVGTGGFGAVYKGRLSDGQDIAVKRLSIGSRQGDLEFKNEILLMAKLNHPNLVKLQGFCLEGNERLLIYEFVSNGSLDQVIYDPTKHADLDWQMRYKIIVGIARGLLYLHEDSCLRIVHRDLKASNILLDDEMNPKIADFSLARLVLLDQTHSSTNRIVGTYGYMALEYAYYGHFSIKSDVFSFGVLVLEMICGEKNGHFRNNKKEDDLLSYAWKNWKNMTTSNIIDPTLGVDSKTEIIRCIHIGLLCVQENAADRPTMASVMLMLNSNSTTLSIPSQPAFPMHNNIEPDTSSDQSMPASRNEASITACRSMTCSQIGLKNIPKAPSELRLAIPARSAEATASRNDGAKSKPFNLKAKPFLHRVILHNMDLERNLRLHSQLSQIVGLFVFVSFFGWLVGLVGDHWLGFLLVWVLNLLEVVCWVSTYLRCVFLG</sequence>
<dbReference type="GO" id="GO:0004674">
    <property type="term" value="F:protein serine/threonine kinase activity"/>
    <property type="evidence" value="ECO:0007669"/>
    <property type="project" value="UniProtKB-KW"/>
</dbReference>
<feature type="transmembrane region" description="Helical" evidence="16">
    <location>
        <begin position="768"/>
        <end position="790"/>
    </location>
</feature>
<evidence type="ECO:0000256" key="16">
    <source>
        <dbReference type="SAM" id="Phobius"/>
    </source>
</evidence>
<dbReference type="Gramene" id="QL93p0073_0910:mrna">
    <property type="protein sequence ID" value="QL93p0073_0910:mrna"/>
    <property type="gene ID" value="QL93p0073_0910"/>
</dbReference>
<feature type="signal peptide" evidence="17">
    <location>
        <begin position="1"/>
        <end position="23"/>
    </location>
</feature>